<comment type="caution">
    <text evidence="3">The sequence shown here is derived from an EMBL/GenBank/DDBJ whole genome shotgun (WGS) entry which is preliminary data.</text>
</comment>
<dbReference type="InterPro" id="IPR000073">
    <property type="entry name" value="AB_hydrolase_1"/>
</dbReference>
<evidence type="ECO:0000313" key="3">
    <source>
        <dbReference type="EMBL" id="KAK4508118.1"/>
    </source>
</evidence>
<organism evidence="3 4">
    <name type="scientific">Zasmidium cellare</name>
    <name type="common">Wine cellar mold</name>
    <name type="synonym">Racodium cellare</name>
    <dbReference type="NCBI Taxonomy" id="395010"/>
    <lineage>
        <taxon>Eukaryota</taxon>
        <taxon>Fungi</taxon>
        <taxon>Dikarya</taxon>
        <taxon>Ascomycota</taxon>
        <taxon>Pezizomycotina</taxon>
        <taxon>Dothideomycetes</taxon>
        <taxon>Dothideomycetidae</taxon>
        <taxon>Mycosphaerellales</taxon>
        <taxon>Mycosphaerellaceae</taxon>
        <taxon>Zasmidium</taxon>
    </lineage>
</organism>
<accession>A0ABR0F4X0</accession>
<dbReference type="SUPFAM" id="SSF53474">
    <property type="entry name" value="alpha/beta-Hydrolases"/>
    <property type="match status" value="1"/>
</dbReference>
<proteinExistence type="predicted"/>
<sequence>MHVWTLAFVALVWTHGATASPPGYPDSAGFLNPVFVSTYQDVGHCVKGLVAVSVSASNTHILLSDLKNQWQISQTIQDIALSDPDQRRALLGDTVHINDTFRIECVLCAAHGHTSNDSTVHIMSPGMGFQKHYWDTGNYSYVNNFLKTGYVTFAYNRLGVGNSDHPDPLQTVQAPVEIEILHALIDALRRGRLSSRCFSKIVGIGHGYGAAVQLGVNRKYPDDLNASIITGLSDRLEHFGLALLGTAPAVASENAPANFSNDPMGYLVQNDAISLAQSLLRWPFESSILGDVLNNRGEFTIGQILTYADSIIPATRYTGPVDVVLGSHDYIACGIPCDQLFDQAALTLAKLFPAAANGSRSLVVPDAGHLTNLQYTSSMMYRQIAQFLQSHGF</sequence>
<evidence type="ECO:0000256" key="1">
    <source>
        <dbReference type="SAM" id="SignalP"/>
    </source>
</evidence>
<keyword evidence="1" id="KW-0732">Signal</keyword>
<name>A0ABR0F4X0_ZASCE</name>
<dbReference type="InterPro" id="IPR029058">
    <property type="entry name" value="AB_hydrolase_fold"/>
</dbReference>
<feature type="signal peptide" evidence="1">
    <location>
        <begin position="1"/>
        <end position="19"/>
    </location>
</feature>
<feature type="chain" id="PRO_5047284855" description="AB hydrolase-1 domain-containing protein" evidence="1">
    <location>
        <begin position="20"/>
        <end position="393"/>
    </location>
</feature>
<feature type="domain" description="AB hydrolase-1" evidence="2">
    <location>
        <begin position="125"/>
        <end position="373"/>
    </location>
</feature>
<keyword evidence="4" id="KW-1185">Reference proteome</keyword>
<dbReference type="EMBL" id="JAXOVC010000001">
    <property type="protein sequence ID" value="KAK4508118.1"/>
    <property type="molecule type" value="Genomic_DNA"/>
</dbReference>
<dbReference type="Proteomes" id="UP001305779">
    <property type="component" value="Unassembled WGS sequence"/>
</dbReference>
<gene>
    <name evidence="3" type="ORF">PRZ48_001856</name>
</gene>
<protein>
    <recommendedName>
        <fullName evidence="2">AB hydrolase-1 domain-containing protein</fullName>
    </recommendedName>
</protein>
<dbReference type="Pfam" id="PF12697">
    <property type="entry name" value="Abhydrolase_6"/>
    <property type="match status" value="1"/>
</dbReference>
<evidence type="ECO:0000313" key="4">
    <source>
        <dbReference type="Proteomes" id="UP001305779"/>
    </source>
</evidence>
<dbReference type="Gene3D" id="3.40.50.1820">
    <property type="entry name" value="alpha/beta hydrolase"/>
    <property type="match status" value="1"/>
</dbReference>
<evidence type="ECO:0000259" key="2">
    <source>
        <dbReference type="Pfam" id="PF12697"/>
    </source>
</evidence>
<reference evidence="3 4" key="1">
    <citation type="journal article" date="2023" name="G3 (Bethesda)">
        <title>A chromosome-level genome assembly of Zasmidium syzygii isolated from banana leaves.</title>
        <authorList>
            <person name="van Westerhoven A.C."/>
            <person name="Mehrabi R."/>
            <person name="Talebi R."/>
            <person name="Steentjes M.B.F."/>
            <person name="Corcolon B."/>
            <person name="Chong P.A."/>
            <person name="Kema G.H.J."/>
            <person name="Seidl M.F."/>
        </authorList>
    </citation>
    <scope>NUCLEOTIDE SEQUENCE [LARGE SCALE GENOMIC DNA]</scope>
    <source>
        <strain evidence="3 4">P124</strain>
    </source>
</reference>